<keyword evidence="1" id="KW-0175">Coiled coil</keyword>
<feature type="compositionally biased region" description="Polar residues" evidence="2">
    <location>
        <begin position="83"/>
        <end position="95"/>
    </location>
</feature>
<reference evidence="4" key="2">
    <citation type="submission" date="2009-11" db="EMBL/GenBank/DDBJ databases">
        <title>The Genome Sequence of Allomyces macrogynus strain ATCC 38327.</title>
        <authorList>
            <consortium name="The Broad Institute Genome Sequencing Platform"/>
            <person name="Russ C."/>
            <person name="Cuomo C."/>
            <person name="Shea T."/>
            <person name="Young S.K."/>
            <person name="Zeng Q."/>
            <person name="Koehrsen M."/>
            <person name="Haas B."/>
            <person name="Borodovsky M."/>
            <person name="Guigo R."/>
            <person name="Alvarado L."/>
            <person name="Berlin A."/>
            <person name="Borenstein D."/>
            <person name="Chen Z."/>
            <person name="Engels R."/>
            <person name="Freedman E."/>
            <person name="Gellesch M."/>
            <person name="Goldberg J."/>
            <person name="Griggs A."/>
            <person name="Gujja S."/>
            <person name="Heiman D."/>
            <person name="Hepburn T."/>
            <person name="Howarth C."/>
            <person name="Jen D."/>
            <person name="Larson L."/>
            <person name="Lewis B."/>
            <person name="Mehta T."/>
            <person name="Park D."/>
            <person name="Pearson M."/>
            <person name="Roberts A."/>
            <person name="Saif S."/>
            <person name="Shenoy N."/>
            <person name="Sisk P."/>
            <person name="Stolte C."/>
            <person name="Sykes S."/>
            <person name="Walk T."/>
            <person name="White J."/>
            <person name="Yandava C."/>
            <person name="Burger G."/>
            <person name="Gray M.W."/>
            <person name="Holland P.W.H."/>
            <person name="King N."/>
            <person name="Lang F.B.F."/>
            <person name="Roger A.J."/>
            <person name="Ruiz-Trillo I."/>
            <person name="Lander E."/>
            <person name="Nusbaum C."/>
        </authorList>
    </citation>
    <scope>NUCLEOTIDE SEQUENCE [LARGE SCALE GENOMIC DNA]</scope>
    <source>
        <strain evidence="4">ATCC 38327</strain>
    </source>
</reference>
<dbReference type="SUPFAM" id="SSF53807">
    <property type="entry name" value="Helical backbone' metal receptor"/>
    <property type="match status" value="1"/>
</dbReference>
<dbReference type="Proteomes" id="UP000054350">
    <property type="component" value="Unassembled WGS sequence"/>
</dbReference>
<accession>A0A0L0S697</accession>
<keyword evidence="4" id="KW-1185">Reference proteome</keyword>
<evidence type="ECO:0000256" key="1">
    <source>
        <dbReference type="SAM" id="Coils"/>
    </source>
</evidence>
<evidence type="ECO:0000256" key="2">
    <source>
        <dbReference type="SAM" id="MobiDB-lite"/>
    </source>
</evidence>
<feature type="compositionally biased region" description="Low complexity" evidence="2">
    <location>
        <begin position="361"/>
        <end position="380"/>
    </location>
</feature>
<proteinExistence type="predicted"/>
<feature type="compositionally biased region" description="Low complexity" evidence="2">
    <location>
        <begin position="600"/>
        <end position="613"/>
    </location>
</feature>
<evidence type="ECO:0000313" key="3">
    <source>
        <dbReference type="EMBL" id="KNE57884.1"/>
    </source>
</evidence>
<evidence type="ECO:0000313" key="4">
    <source>
        <dbReference type="Proteomes" id="UP000054350"/>
    </source>
</evidence>
<feature type="compositionally biased region" description="Pro residues" evidence="2">
    <location>
        <begin position="614"/>
        <end position="626"/>
    </location>
</feature>
<sequence>MSTGATAAGPPPTALRRASSTRSSSNFDDNASTLSSTSSTTPPARRRTGSAAMVGLRFSHPPSSVASEPTVREEEQNDDNDASRTGSGTANNDDATASGPMAVPDFIAHVMHSRAAISVGEFLARVRDHGDRVGQWLIPRVQLGHLLSVATEQGSIDELVDCDALAALFLNHVHPVPGGGAAEDVGLDGDDAVMYGGGGDNESAISSTSTTTSSCSSSASDQSPPASTLSSSTNPYVTSPRPKDADLSPADADTGRRPRTTSSRIAHAISLRSTSARRMASTSRVRRAVSRDRAASPDSSSTGKKKNKKKSRKSHRASDPPTGDPSLVSFNSSADPFDLNGTDLDFVVTPPMPSTPRRLTSSQYSSTPPSPAPSSSLRSHSFPEPHSPHRHHHHHHHHHHHRSTTRAARLAALDPAVLVQQLQEYEAHFAAVRDQNAQLKAREDQHLQALAEYEAKLQEMAHDRRNLAITLSTARRTAAEAENSLFDIACERDAAMEAQAAAEAQVAQWRRANAELKAHLEVALQRMDAYKAQLENVHGALDEARLVEAQLRDEVEHYHDQYQLGKSLADESAAVAAAAAAQTEEGAWQPIPVVIEGDARSGSRQSRGSSGSPGAPPSVPPSPTRLPEPRVACRARAHVAARVSALGHWRGRRCRCRRRPGRAACRRARRRRARRVRLGRVGAGEPVAML</sequence>
<dbReference type="AlphaFoldDB" id="A0A0L0S697"/>
<reference evidence="3 4" key="1">
    <citation type="submission" date="2009-11" db="EMBL/GenBank/DDBJ databases">
        <title>Annotation of Allomyces macrogynus ATCC 38327.</title>
        <authorList>
            <consortium name="The Broad Institute Genome Sequencing Platform"/>
            <person name="Russ C."/>
            <person name="Cuomo C."/>
            <person name="Burger G."/>
            <person name="Gray M.W."/>
            <person name="Holland P.W.H."/>
            <person name="King N."/>
            <person name="Lang F.B.F."/>
            <person name="Roger A.J."/>
            <person name="Ruiz-Trillo I."/>
            <person name="Young S.K."/>
            <person name="Zeng Q."/>
            <person name="Gargeya S."/>
            <person name="Fitzgerald M."/>
            <person name="Haas B."/>
            <person name="Abouelleil A."/>
            <person name="Alvarado L."/>
            <person name="Arachchi H.M."/>
            <person name="Berlin A."/>
            <person name="Chapman S.B."/>
            <person name="Gearin G."/>
            <person name="Goldberg J."/>
            <person name="Griggs A."/>
            <person name="Gujja S."/>
            <person name="Hansen M."/>
            <person name="Heiman D."/>
            <person name="Howarth C."/>
            <person name="Larimer J."/>
            <person name="Lui A."/>
            <person name="MacDonald P.J.P."/>
            <person name="McCowen C."/>
            <person name="Montmayeur A."/>
            <person name="Murphy C."/>
            <person name="Neiman D."/>
            <person name="Pearson M."/>
            <person name="Priest M."/>
            <person name="Roberts A."/>
            <person name="Saif S."/>
            <person name="Shea T."/>
            <person name="Sisk P."/>
            <person name="Stolte C."/>
            <person name="Sykes S."/>
            <person name="Wortman J."/>
            <person name="Nusbaum C."/>
            <person name="Birren B."/>
        </authorList>
    </citation>
    <scope>NUCLEOTIDE SEQUENCE [LARGE SCALE GENOMIC DNA]</scope>
    <source>
        <strain evidence="3 4">ATCC 38327</strain>
    </source>
</reference>
<feature type="compositionally biased region" description="Low complexity" evidence="2">
    <location>
        <begin position="203"/>
        <end position="228"/>
    </location>
</feature>
<dbReference type="EMBL" id="GG745332">
    <property type="protein sequence ID" value="KNE57884.1"/>
    <property type="molecule type" value="Genomic_DNA"/>
</dbReference>
<feature type="compositionally biased region" description="Low complexity" evidence="2">
    <location>
        <begin position="1"/>
        <end position="43"/>
    </location>
</feature>
<feature type="coiled-coil region" evidence="1">
    <location>
        <begin position="499"/>
        <end position="533"/>
    </location>
</feature>
<feature type="compositionally biased region" description="Low complexity" evidence="2">
    <location>
        <begin position="270"/>
        <end position="283"/>
    </location>
</feature>
<feature type="region of interest" description="Disordered" evidence="2">
    <location>
        <begin position="1"/>
        <end position="98"/>
    </location>
</feature>
<feature type="coiled-coil region" evidence="1">
    <location>
        <begin position="422"/>
        <end position="470"/>
    </location>
</feature>
<feature type="compositionally biased region" description="Basic residues" evidence="2">
    <location>
        <begin position="388"/>
        <end position="404"/>
    </location>
</feature>
<gene>
    <name evidence="3" type="ORF">AMAG_04729</name>
</gene>
<organism evidence="3 4">
    <name type="scientific">Allomyces macrogynus (strain ATCC 38327)</name>
    <name type="common">Allomyces javanicus var. macrogynus</name>
    <dbReference type="NCBI Taxonomy" id="578462"/>
    <lineage>
        <taxon>Eukaryota</taxon>
        <taxon>Fungi</taxon>
        <taxon>Fungi incertae sedis</taxon>
        <taxon>Blastocladiomycota</taxon>
        <taxon>Blastocladiomycetes</taxon>
        <taxon>Blastocladiales</taxon>
        <taxon>Blastocladiaceae</taxon>
        <taxon>Allomyces</taxon>
    </lineage>
</organism>
<name>A0A0L0S697_ALLM3</name>
<feature type="region of interest" description="Disordered" evidence="2">
    <location>
        <begin position="192"/>
        <end position="408"/>
    </location>
</feature>
<protein>
    <submittedName>
        <fullName evidence="3">Uncharacterized protein</fullName>
    </submittedName>
</protein>
<feature type="compositionally biased region" description="Basic residues" evidence="2">
    <location>
        <begin position="303"/>
        <end position="315"/>
    </location>
</feature>
<feature type="region of interest" description="Disordered" evidence="2">
    <location>
        <begin position="599"/>
        <end position="628"/>
    </location>
</feature>
<dbReference type="VEuPathDB" id="FungiDB:AMAG_04729"/>